<dbReference type="InterPro" id="IPR001579">
    <property type="entry name" value="Glyco_hydro_18_chit_AS"/>
</dbReference>
<evidence type="ECO:0000256" key="12">
    <source>
        <dbReference type="SAM" id="MobiDB-lite"/>
    </source>
</evidence>
<dbReference type="EMBL" id="JAACLJ010000001">
    <property type="protein sequence ID" value="KAF4595073.1"/>
    <property type="molecule type" value="Genomic_DNA"/>
</dbReference>
<dbReference type="GO" id="GO:0005576">
    <property type="term" value="C:extracellular region"/>
    <property type="evidence" value="ECO:0007669"/>
    <property type="project" value="UniProtKB-SubCell"/>
</dbReference>
<comment type="subcellular location">
    <subcellularLocation>
        <location evidence="2">Secreted</location>
    </subcellularLocation>
</comment>
<evidence type="ECO:0000256" key="8">
    <source>
        <dbReference type="ARBA" id="ARBA00023277"/>
    </source>
</evidence>
<keyword evidence="15" id="KW-1185">Reference proteome</keyword>
<dbReference type="InterPro" id="IPR050314">
    <property type="entry name" value="Glycosyl_Hydrlase_18"/>
</dbReference>
<dbReference type="InterPro" id="IPR011583">
    <property type="entry name" value="Chitinase_II/V-like_cat"/>
</dbReference>
<dbReference type="SMART" id="SM00636">
    <property type="entry name" value="Glyco_18"/>
    <property type="match status" value="1"/>
</dbReference>
<dbReference type="Proteomes" id="UP000562929">
    <property type="component" value="Unassembled WGS sequence"/>
</dbReference>
<proteinExistence type="inferred from homology"/>
<name>A0A8H4QCW7_9HYPO</name>
<keyword evidence="9 11" id="KW-0326">Glycosidase</keyword>
<keyword evidence="8" id="KW-0119">Carbohydrate metabolism</keyword>
<dbReference type="GO" id="GO:0000272">
    <property type="term" value="P:polysaccharide catabolic process"/>
    <property type="evidence" value="ECO:0007669"/>
    <property type="project" value="UniProtKB-KW"/>
</dbReference>
<evidence type="ECO:0000256" key="11">
    <source>
        <dbReference type="RuleBase" id="RU000489"/>
    </source>
</evidence>
<dbReference type="GO" id="GO:0008061">
    <property type="term" value="F:chitin binding"/>
    <property type="evidence" value="ECO:0007669"/>
    <property type="project" value="InterPro"/>
</dbReference>
<evidence type="ECO:0000256" key="7">
    <source>
        <dbReference type="ARBA" id="ARBA00023024"/>
    </source>
</evidence>
<protein>
    <recommendedName>
        <fullName evidence="4">chitinase</fullName>
        <ecNumber evidence="4">3.2.1.14</ecNumber>
    </recommendedName>
</protein>
<feature type="domain" description="GH18" evidence="13">
    <location>
        <begin position="177"/>
        <end position="553"/>
    </location>
</feature>
<reference evidence="14 15" key="1">
    <citation type="journal article" date="2020" name="G3 (Bethesda)">
        <title>Genetic Underpinnings of Host Manipulation by Ophiocordyceps as Revealed by Comparative Transcriptomics.</title>
        <authorList>
            <person name="Will I."/>
            <person name="Das B."/>
            <person name="Trinh T."/>
            <person name="Brachmann A."/>
            <person name="Ohm R.A."/>
            <person name="de Bekker C."/>
        </authorList>
    </citation>
    <scope>NUCLEOTIDE SEQUENCE [LARGE SCALE GENOMIC DNA]</scope>
    <source>
        <strain evidence="14 15">EC05</strain>
    </source>
</reference>
<dbReference type="InterPro" id="IPR017853">
    <property type="entry name" value="GH"/>
</dbReference>
<organism evidence="14 15">
    <name type="scientific">Ophiocordyceps camponoti-floridani</name>
    <dbReference type="NCBI Taxonomy" id="2030778"/>
    <lineage>
        <taxon>Eukaryota</taxon>
        <taxon>Fungi</taxon>
        <taxon>Dikarya</taxon>
        <taxon>Ascomycota</taxon>
        <taxon>Pezizomycotina</taxon>
        <taxon>Sordariomycetes</taxon>
        <taxon>Hypocreomycetidae</taxon>
        <taxon>Hypocreales</taxon>
        <taxon>Ophiocordycipitaceae</taxon>
        <taxon>Ophiocordyceps</taxon>
    </lineage>
</organism>
<evidence type="ECO:0000259" key="13">
    <source>
        <dbReference type="PROSITE" id="PS51910"/>
    </source>
</evidence>
<gene>
    <name evidence="14" type="ORF">GQ602_000686</name>
</gene>
<dbReference type="Gene3D" id="3.20.20.80">
    <property type="entry name" value="Glycosidases"/>
    <property type="match status" value="1"/>
</dbReference>
<keyword evidence="10" id="KW-0624">Polysaccharide degradation</keyword>
<dbReference type="OrthoDB" id="76388at2759"/>
<evidence type="ECO:0000313" key="15">
    <source>
        <dbReference type="Proteomes" id="UP000562929"/>
    </source>
</evidence>
<dbReference type="EC" id="3.2.1.14" evidence="4"/>
<dbReference type="GO" id="GO:0006032">
    <property type="term" value="P:chitin catabolic process"/>
    <property type="evidence" value="ECO:0007669"/>
    <property type="project" value="UniProtKB-KW"/>
</dbReference>
<keyword evidence="7" id="KW-0146">Chitin degradation</keyword>
<dbReference type="PROSITE" id="PS51910">
    <property type="entry name" value="GH18_2"/>
    <property type="match status" value="1"/>
</dbReference>
<dbReference type="Gene3D" id="3.10.50.10">
    <property type="match status" value="1"/>
</dbReference>
<evidence type="ECO:0000256" key="3">
    <source>
        <dbReference type="ARBA" id="ARBA00008682"/>
    </source>
</evidence>
<accession>A0A8H4QCW7</accession>
<evidence type="ECO:0000313" key="14">
    <source>
        <dbReference type="EMBL" id="KAF4595073.1"/>
    </source>
</evidence>
<evidence type="ECO:0000256" key="9">
    <source>
        <dbReference type="ARBA" id="ARBA00023295"/>
    </source>
</evidence>
<evidence type="ECO:0000256" key="4">
    <source>
        <dbReference type="ARBA" id="ARBA00012729"/>
    </source>
</evidence>
<dbReference type="InterPro" id="IPR001223">
    <property type="entry name" value="Glyco_hydro18_cat"/>
</dbReference>
<keyword evidence="5" id="KW-0964">Secreted</keyword>
<evidence type="ECO:0000256" key="1">
    <source>
        <dbReference type="ARBA" id="ARBA00000822"/>
    </source>
</evidence>
<evidence type="ECO:0000256" key="10">
    <source>
        <dbReference type="ARBA" id="ARBA00023326"/>
    </source>
</evidence>
<comment type="caution">
    <text evidence="14">The sequence shown here is derived from an EMBL/GenBank/DDBJ whole genome shotgun (WGS) entry which is preliminary data.</text>
</comment>
<feature type="region of interest" description="Disordered" evidence="12">
    <location>
        <begin position="439"/>
        <end position="461"/>
    </location>
</feature>
<evidence type="ECO:0000256" key="2">
    <source>
        <dbReference type="ARBA" id="ARBA00004613"/>
    </source>
</evidence>
<dbReference type="PROSITE" id="PS01095">
    <property type="entry name" value="GH18_1"/>
    <property type="match status" value="1"/>
</dbReference>
<dbReference type="InterPro" id="IPR029070">
    <property type="entry name" value="Chitinase_insertion_sf"/>
</dbReference>
<dbReference type="SUPFAM" id="SSF51445">
    <property type="entry name" value="(Trans)glycosidases"/>
    <property type="match status" value="1"/>
</dbReference>
<comment type="similarity">
    <text evidence="3">Belongs to the glycosyl hydrolase 18 family. Chitinase class V subfamily.</text>
</comment>
<sequence>MLSLSLRPEIGCLKLGYLKLAIHRRTNREAFYGGRPICQEMRPYKSALQAAPLNLHPLATSIIGLGSDDIQTRPGYVFQAAPTITGIECHLITGTCGPPGPPPTFPPPMPTGLGMPMAALDWLTAGKPGRRFMLPREPATVMVNTFRVTSSEMRFKSCLVVAGLLALEASGAATSSPVTVGYYPTWKRQHMTNVDFSMYTHINVGFAVPRQDGSLSFDGDSFLSQLVSDFHGKGAKALISVGGWTGSNLFSGIAKNSAATDTLIRSIIDYVKKYNLDGVDIDWEYPGRLGNTCNVFDAQKDSPNFLALLQKLRQQLDATFGARKKLITLAVRVEPFDGPSGPMTDVSAFAKVVDWISLMAYDINGAWADTTGPNAPFKSEKGKGQQLSFVSAIDSWCKAKWPTSQMVAGFAFYGRSTQAMQDMTRDAKNQYQPQSKVVPLGDKEDASWADPCSGSSSNSGTWQWKHLRDQGVLNSPATAKSPWVRQWDPTSQTPWLFNSQTKTFISYDDPQSLEIKIKYAASKGLAGAMVWSMEMDTPDHELLKVVKQWPGNRQSR</sequence>
<comment type="catalytic activity">
    <reaction evidence="1">
        <text>Random endo-hydrolysis of N-acetyl-beta-D-glucosaminide (1-&gt;4)-beta-linkages in chitin and chitodextrins.</text>
        <dbReference type="EC" id="3.2.1.14"/>
    </reaction>
</comment>
<dbReference type="PANTHER" id="PTHR11177">
    <property type="entry name" value="CHITINASE"/>
    <property type="match status" value="1"/>
</dbReference>
<dbReference type="PANTHER" id="PTHR11177:SF392">
    <property type="entry name" value="HAP41P"/>
    <property type="match status" value="1"/>
</dbReference>
<keyword evidence="6 11" id="KW-0378">Hydrolase</keyword>
<dbReference type="Pfam" id="PF00704">
    <property type="entry name" value="Glyco_hydro_18"/>
    <property type="match status" value="1"/>
</dbReference>
<evidence type="ECO:0000256" key="5">
    <source>
        <dbReference type="ARBA" id="ARBA00022525"/>
    </source>
</evidence>
<evidence type="ECO:0000256" key="6">
    <source>
        <dbReference type="ARBA" id="ARBA00022801"/>
    </source>
</evidence>
<dbReference type="GO" id="GO:0008843">
    <property type="term" value="F:endochitinase activity"/>
    <property type="evidence" value="ECO:0007669"/>
    <property type="project" value="UniProtKB-EC"/>
</dbReference>
<dbReference type="AlphaFoldDB" id="A0A8H4QCW7"/>
<dbReference type="SUPFAM" id="SSF54556">
    <property type="entry name" value="Chitinase insertion domain"/>
    <property type="match status" value="1"/>
</dbReference>